<gene>
    <name evidence="8" type="ORF">MW084_18405</name>
</gene>
<evidence type="ECO:0000256" key="1">
    <source>
        <dbReference type="ARBA" id="ARBA00004651"/>
    </source>
</evidence>
<dbReference type="PROSITE" id="PS50850">
    <property type="entry name" value="MFS"/>
    <property type="match status" value="1"/>
</dbReference>
<feature type="transmembrane region" description="Helical" evidence="6">
    <location>
        <begin position="306"/>
        <end position="331"/>
    </location>
</feature>
<feature type="compositionally biased region" description="Low complexity" evidence="5">
    <location>
        <begin position="15"/>
        <end position="27"/>
    </location>
</feature>
<sequence>MGGITLTKDGGAAPGGTAPPTAGSAPRRPAPAPRRSRTGPVLAGLVLAVLLAAFQQLAVAAVLPALAADLPGGPDRVPWAVVAYLLTAGASLPLHGKLGDLYGRKGPLLCALALFAAASALAGWARTPDELVALRAVQGLGAGGVLAGAQAVTASLAPVHRRARHLALLGAAFAVATAAGPLLGAYVAGTASWRWTFHLTAPGCLAALLLVGAALAPPEPGAARGRGSAAAHRRARSGLPGALLLSAAATCLFLLLAWAGGQYAWTSRTVAVLACAAAAGLLLCAATARRVPEPVLPPRLPRDPAFLIAGFAAAAVGACLAGLAVCLPALLRRGGPQGLWETVLPVLPFLGSLAAASLVSGHLAHRTGRYAVQGAVGVSVAWVGVWLLSRADADTPYVEHGVWQALAGTGLGLVLPVLVLAAQNAAPPADLGAATGVHALCGQLGVCAGVTLLGTLAAGPRALPSALREGYVQAYADAAPRVLLHLAAFLGAGLLAVLFLRERTPVDGTGPAGGTVPGARTPEPGPGPAAPGPFGSVPPPADGAAYESNGAAYEPDGAAYERAGEACEPAPGPGAPLCGTVRHHDGTPVPGAALTLLDARGRQVGRGASGPGGRYALSTPAPGAYVLIASAAGHRPRAVTLTAGARPDGPVERDVVLGGAGRLRGTVAAPDGTPVEDALVTLTDARGEVVATARTGPGGGYALTGLLAGDHTLTAGAPGLGPTALSVRVRADGETWQDVEVAGGGVVCGTVRAPDGRPVEDARVSLLDAAGDTVGTLLTGPDGAFRFPDLASGAYTVIASGYPPVATSLQVAGGARTTEDVRLAHGG</sequence>
<feature type="transmembrane region" description="Helical" evidence="6">
    <location>
        <begin position="237"/>
        <end position="259"/>
    </location>
</feature>
<feature type="transmembrane region" description="Helical" evidence="6">
    <location>
        <begin position="478"/>
        <end position="500"/>
    </location>
</feature>
<feature type="transmembrane region" description="Helical" evidence="6">
    <location>
        <begin position="166"/>
        <end position="189"/>
    </location>
</feature>
<dbReference type="Gene3D" id="2.60.40.1120">
    <property type="entry name" value="Carboxypeptidase-like, regulatory domain"/>
    <property type="match status" value="3"/>
</dbReference>
<dbReference type="InterPro" id="IPR008969">
    <property type="entry name" value="CarboxyPept-like_regulatory"/>
</dbReference>
<evidence type="ECO:0000259" key="7">
    <source>
        <dbReference type="PROSITE" id="PS50850"/>
    </source>
</evidence>
<keyword evidence="2 6" id="KW-0812">Transmembrane</keyword>
<dbReference type="RefSeq" id="WP_010469518.1">
    <property type="nucleotide sequence ID" value="NZ_CP095474.1"/>
</dbReference>
<comment type="subcellular location">
    <subcellularLocation>
        <location evidence="1">Cell membrane</location>
        <topology evidence="1">Multi-pass membrane protein</topology>
    </subcellularLocation>
</comment>
<feature type="region of interest" description="Disordered" evidence="5">
    <location>
        <begin position="507"/>
        <end position="550"/>
    </location>
</feature>
<evidence type="ECO:0000256" key="4">
    <source>
        <dbReference type="ARBA" id="ARBA00023136"/>
    </source>
</evidence>
<feature type="transmembrane region" description="Helical" evidence="6">
    <location>
        <begin position="370"/>
        <end position="389"/>
    </location>
</feature>
<protein>
    <submittedName>
        <fullName evidence="8">MFS transporter</fullName>
    </submittedName>
</protein>
<dbReference type="PANTHER" id="PTHR23501">
    <property type="entry name" value="MAJOR FACILITATOR SUPERFAMILY"/>
    <property type="match status" value="1"/>
</dbReference>
<keyword evidence="3 6" id="KW-1133">Transmembrane helix</keyword>
<evidence type="ECO:0000256" key="6">
    <source>
        <dbReference type="SAM" id="Phobius"/>
    </source>
</evidence>
<dbReference type="SUPFAM" id="SSF49452">
    <property type="entry name" value="Starch-binding domain-like"/>
    <property type="match status" value="2"/>
</dbReference>
<dbReference type="InterPro" id="IPR013784">
    <property type="entry name" value="Carb-bd-like_fold"/>
</dbReference>
<feature type="transmembrane region" description="Helical" evidence="6">
    <location>
        <begin position="106"/>
        <end position="125"/>
    </location>
</feature>
<feature type="domain" description="Major facilitator superfamily (MFS) profile" evidence="7">
    <location>
        <begin position="41"/>
        <end position="505"/>
    </location>
</feature>
<accession>A0ABY4TF69</accession>
<dbReference type="Gene3D" id="1.20.1250.20">
    <property type="entry name" value="MFS general substrate transporter like domains"/>
    <property type="match status" value="2"/>
</dbReference>
<dbReference type="Pfam" id="PF07690">
    <property type="entry name" value="MFS_1"/>
    <property type="match status" value="1"/>
</dbReference>
<feature type="transmembrane region" description="Helical" evidence="6">
    <location>
        <begin position="195"/>
        <end position="216"/>
    </location>
</feature>
<dbReference type="SUPFAM" id="SSF103473">
    <property type="entry name" value="MFS general substrate transporter"/>
    <property type="match status" value="1"/>
</dbReference>
<feature type="transmembrane region" description="Helical" evidence="6">
    <location>
        <begin position="77"/>
        <end position="94"/>
    </location>
</feature>
<name>A0ABY4TF69_9ACTN</name>
<dbReference type="PANTHER" id="PTHR23501:SF197">
    <property type="entry name" value="COMD"/>
    <property type="match status" value="1"/>
</dbReference>
<feature type="transmembrane region" description="Helical" evidence="6">
    <location>
        <begin position="265"/>
        <end position="285"/>
    </location>
</feature>
<dbReference type="InterPro" id="IPR011701">
    <property type="entry name" value="MFS"/>
</dbReference>
<feature type="transmembrane region" description="Helical" evidence="6">
    <location>
        <begin position="41"/>
        <end position="65"/>
    </location>
</feature>
<feature type="region of interest" description="Disordered" evidence="5">
    <location>
        <begin position="1"/>
        <end position="36"/>
    </location>
</feature>
<keyword evidence="9" id="KW-1185">Reference proteome</keyword>
<keyword evidence="4 6" id="KW-0472">Membrane</keyword>
<feature type="transmembrane region" description="Helical" evidence="6">
    <location>
        <begin position="401"/>
        <end position="421"/>
    </location>
</feature>
<dbReference type="EMBL" id="CP095474">
    <property type="protein sequence ID" value="URN17580.1"/>
    <property type="molecule type" value="Genomic_DNA"/>
</dbReference>
<reference evidence="8" key="1">
    <citation type="submission" date="2022-04" db="EMBL/GenBank/DDBJ databases">
        <title>Systematic whole-genome sequencing reveals an unexpected diversity among actinomycetoma pathogens and provides insights into their antibacterial susceptibilities.</title>
        <authorList>
            <person name="Watson A.K."/>
            <person name="Kepplinger B."/>
            <person name="Bakhiet S.M."/>
            <person name="Mhmoud N.A."/>
            <person name="Chapman J."/>
            <person name="Allenby N."/>
            <person name="Mickiewicz K."/>
            <person name="Goodfellow M."/>
            <person name="Fahal A.H."/>
            <person name="Errington J."/>
        </authorList>
    </citation>
    <scope>NUCLEOTIDE SEQUENCE</scope>
    <source>
        <strain evidence="8">SD 504</strain>
    </source>
</reference>
<dbReference type="Proteomes" id="UP001056383">
    <property type="component" value="Chromosome"/>
</dbReference>
<dbReference type="SUPFAM" id="SSF49464">
    <property type="entry name" value="Carboxypeptidase regulatory domain-like"/>
    <property type="match status" value="1"/>
</dbReference>
<feature type="transmembrane region" description="Helical" evidence="6">
    <location>
        <begin position="343"/>
        <end position="363"/>
    </location>
</feature>
<evidence type="ECO:0000256" key="5">
    <source>
        <dbReference type="SAM" id="MobiDB-lite"/>
    </source>
</evidence>
<feature type="compositionally biased region" description="Pro residues" evidence="5">
    <location>
        <begin position="523"/>
        <end position="541"/>
    </location>
</feature>
<dbReference type="Pfam" id="PF13620">
    <property type="entry name" value="CarboxypepD_reg"/>
    <property type="match status" value="3"/>
</dbReference>
<dbReference type="InterPro" id="IPR036259">
    <property type="entry name" value="MFS_trans_sf"/>
</dbReference>
<feature type="transmembrane region" description="Helical" evidence="6">
    <location>
        <begin position="433"/>
        <end position="458"/>
    </location>
</feature>
<evidence type="ECO:0000313" key="8">
    <source>
        <dbReference type="EMBL" id="URN17580.1"/>
    </source>
</evidence>
<evidence type="ECO:0000256" key="2">
    <source>
        <dbReference type="ARBA" id="ARBA00022692"/>
    </source>
</evidence>
<organism evidence="8 9">
    <name type="scientific">Streptomyces sudanensis</name>
    <dbReference type="NCBI Taxonomy" id="436397"/>
    <lineage>
        <taxon>Bacteria</taxon>
        <taxon>Bacillati</taxon>
        <taxon>Actinomycetota</taxon>
        <taxon>Actinomycetes</taxon>
        <taxon>Kitasatosporales</taxon>
        <taxon>Streptomycetaceae</taxon>
        <taxon>Streptomyces</taxon>
    </lineage>
</organism>
<evidence type="ECO:0000313" key="9">
    <source>
        <dbReference type="Proteomes" id="UP001056383"/>
    </source>
</evidence>
<dbReference type="InterPro" id="IPR020846">
    <property type="entry name" value="MFS_dom"/>
</dbReference>
<feature type="transmembrane region" description="Helical" evidence="6">
    <location>
        <begin position="137"/>
        <end position="159"/>
    </location>
</feature>
<evidence type="ECO:0000256" key="3">
    <source>
        <dbReference type="ARBA" id="ARBA00022989"/>
    </source>
</evidence>
<proteinExistence type="predicted"/>